<keyword evidence="5" id="KW-0147">Chitin-binding</keyword>
<keyword evidence="23" id="KW-1185">Reference proteome</keyword>
<organism evidence="22 23">
    <name type="scientific">Panicum miliaceum</name>
    <name type="common">Proso millet</name>
    <name type="synonym">Broomcorn millet</name>
    <dbReference type="NCBI Taxonomy" id="4540"/>
    <lineage>
        <taxon>Eukaryota</taxon>
        <taxon>Viridiplantae</taxon>
        <taxon>Streptophyta</taxon>
        <taxon>Embryophyta</taxon>
        <taxon>Tracheophyta</taxon>
        <taxon>Spermatophyta</taxon>
        <taxon>Magnoliopsida</taxon>
        <taxon>Liliopsida</taxon>
        <taxon>Poales</taxon>
        <taxon>Poaceae</taxon>
        <taxon>PACMAD clade</taxon>
        <taxon>Panicoideae</taxon>
        <taxon>Panicodae</taxon>
        <taxon>Paniceae</taxon>
        <taxon>Panicinae</taxon>
        <taxon>Panicum</taxon>
        <taxon>Panicum sect. Panicum</taxon>
    </lineage>
</organism>
<evidence type="ECO:0000256" key="9">
    <source>
        <dbReference type="ARBA" id="ARBA00022741"/>
    </source>
</evidence>
<keyword evidence="7" id="KW-0812">Transmembrane</keyword>
<dbReference type="PROSITE" id="PS00107">
    <property type="entry name" value="PROTEIN_KINASE_ATP"/>
    <property type="match status" value="1"/>
</dbReference>
<evidence type="ECO:0000256" key="11">
    <source>
        <dbReference type="ARBA" id="ARBA00022840"/>
    </source>
</evidence>
<dbReference type="InterPro" id="IPR044812">
    <property type="entry name" value="CERK1/LYK3-like"/>
</dbReference>
<keyword evidence="10" id="KW-0418">Kinase</keyword>
<evidence type="ECO:0000256" key="19">
    <source>
        <dbReference type="PROSITE-ProRule" id="PRU10141"/>
    </source>
</evidence>
<keyword evidence="9 19" id="KW-0547">Nucleotide-binding</keyword>
<dbReference type="EMBL" id="PQIB02000008">
    <property type="protein sequence ID" value="RLN04534.1"/>
    <property type="molecule type" value="Genomic_DNA"/>
</dbReference>
<dbReference type="SUPFAM" id="SSF56112">
    <property type="entry name" value="Protein kinase-like (PK-like)"/>
    <property type="match status" value="1"/>
</dbReference>
<dbReference type="PROSITE" id="PS50011">
    <property type="entry name" value="PROTEIN_KINASE_DOM"/>
    <property type="match status" value="1"/>
</dbReference>
<dbReference type="AlphaFoldDB" id="A0A3L6RJ36"/>
<dbReference type="CDD" id="cd14066">
    <property type="entry name" value="STKc_IRAK"/>
    <property type="match status" value="1"/>
</dbReference>
<dbReference type="InterPro" id="IPR057097">
    <property type="entry name" value="LysM_RLK3/10"/>
</dbReference>
<dbReference type="PANTHER" id="PTHR46204:SF2">
    <property type="entry name" value="CHITIN ELICITOR RECEPTOR KINASE 1"/>
    <property type="match status" value="1"/>
</dbReference>
<evidence type="ECO:0000313" key="23">
    <source>
        <dbReference type="Proteomes" id="UP000275267"/>
    </source>
</evidence>
<evidence type="ECO:0000256" key="16">
    <source>
        <dbReference type="ARBA" id="ARBA00023180"/>
    </source>
</evidence>
<evidence type="ECO:0000256" key="15">
    <source>
        <dbReference type="ARBA" id="ARBA00023170"/>
    </source>
</evidence>
<evidence type="ECO:0000256" key="10">
    <source>
        <dbReference type="ARBA" id="ARBA00022777"/>
    </source>
</evidence>
<keyword evidence="14" id="KW-1015">Disulfide bond</keyword>
<evidence type="ECO:0000256" key="5">
    <source>
        <dbReference type="ARBA" id="ARBA00022669"/>
    </source>
</evidence>
<dbReference type="GO" id="GO:0045087">
    <property type="term" value="P:innate immune response"/>
    <property type="evidence" value="ECO:0007669"/>
    <property type="project" value="InterPro"/>
</dbReference>
<dbReference type="SMART" id="SM00220">
    <property type="entry name" value="S_TKc"/>
    <property type="match status" value="1"/>
</dbReference>
<evidence type="ECO:0000256" key="4">
    <source>
        <dbReference type="ARBA" id="ARBA00022527"/>
    </source>
</evidence>
<evidence type="ECO:0000256" key="12">
    <source>
        <dbReference type="ARBA" id="ARBA00022989"/>
    </source>
</evidence>
<protein>
    <recommendedName>
        <fullName evidence="2">non-specific serine/threonine protein kinase</fullName>
        <ecNumber evidence="2">2.7.11.1</ecNumber>
    </recommendedName>
</protein>
<dbReference type="GO" id="GO:0004674">
    <property type="term" value="F:protein serine/threonine kinase activity"/>
    <property type="evidence" value="ECO:0007669"/>
    <property type="project" value="UniProtKB-KW"/>
</dbReference>
<keyword evidence="11 19" id="KW-0067">ATP-binding</keyword>
<dbReference type="GO" id="GO:0008061">
    <property type="term" value="F:chitin binding"/>
    <property type="evidence" value="ECO:0007669"/>
    <property type="project" value="UniProtKB-KW"/>
</dbReference>
<evidence type="ECO:0000256" key="13">
    <source>
        <dbReference type="ARBA" id="ARBA00023136"/>
    </source>
</evidence>
<feature type="domain" description="Protein kinase" evidence="21">
    <location>
        <begin position="341"/>
        <end position="615"/>
    </location>
</feature>
<evidence type="ECO:0000256" key="18">
    <source>
        <dbReference type="ARBA" id="ARBA00048679"/>
    </source>
</evidence>
<evidence type="ECO:0000256" key="7">
    <source>
        <dbReference type="ARBA" id="ARBA00022692"/>
    </source>
</evidence>
<dbReference type="GO" id="GO:0019199">
    <property type="term" value="F:transmembrane receptor protein kinase activity"/>
    <property type="evidence" value="ECO:0007669"/>
    <property type="project" value="InterPro"/>
</dbReference>
<keyword evidence="3" id="KW-1003">Cell membrane</keyword>
<keyword evidence="12" id="KW-1133">Transmembrane helix</keyword>
<feature type="binding site" evidence="19">
    <location>
        <position position="369"/>
    </location>
    <ligand>
        <name>ATP</name>
        <dbReference type="ChEBI" id="CHEBI:30616"/>
    </ligand>
</feature>
<dbReference type="Proteomes" id="UP000275267">
    <property type="component" value="Unassembled WGS sequence"/>
</dbReference>
<dbReference type="InterPro" id="IPR011009">
    <property type="entry name" value="Kinase-like_dom_sf"/>
</dbReference>
<proteinExistence type="predicted"/>
<dbReference type="Pfam" id="PF23577">
    <property type="entry name" value="LysM_RLK"/>
    <property type="match status" value="1"/>
</dbReference>
<dbReference type="STRING" id="4540.A0A3L6RJ36"/>
<feature type="compositionally biased region" description="Pro residues" evidence="20">
    <location>
        <begin position="16"/>
        <end position="35"/>
    </location>
</feature>
<dbReference type="Gene3D" id="3.30.200.20">
    <property type="entry name" value="Phosphorylase Kinase, domain 1"/>
    <property type="match status" value="1"/>
</dbReference>
<sequence>MSRSPSPPALLAASPSPTPPPPLPTPPPPPPPPPLMAPGLRGLAVPMAPHALLARVLLLLLAAAAPAAAAGGGCRSGCDLALASYLISRNQNLTYIAALFAISDYRTLGPYNPKYTNLDFIPALESVNISFPCGCHSLPGAPSATYLAGSFPYLVRSGETYESIAGHFSNLTTTDWLAKTNTYPANNIPDTGVTVNVTVNCSCGDPGISTDYGLFLTYPLRDGQTLASVAANYSFSSPAQTDLLRQYNPGMAANTSGLVFIPVKDANGSYHPLSSPGRRKAKKAALLPSSEDSTQLAATPSMDKVALSSSQADSASGVPGITVDKSVEFSYEELFNATEGFSMSNKIGQGGFGAVYYAELRGEKAAIKKMDMQATNEFLAELKVLTHVHHLNLVRLIGYCTESSLFLVYEYIENGNLSQHLRGTGYEPLSWAARIQIALDSARGLEYIHEHTVPVYIHRDIKSANILIDKNYRAKVADFGLTKLTEVGNTSLPTRGIVGTFGYMPPEYARYGDVSPKVDVYAFGVVLYELISAKEAIVRSIESASDSKGLVYLFEEALNTHDPKEGLQRLIDPALGEDYPMDSILKLTMLARACTQEDPKARPTMRSIVVALMSLSSTSELWDMNAVQENEGLVNLMSGR</sequence>
<keyword evidence="13" id="KW-0472">Membrane</keyword>
<comment type="caution">
    <text evidence="22">The sequence shown here is derived from an EMBL/GenBank/DDBJ whole genome shotgun (WGS) entry which is preliminary data.</text>
</comment>
<evidence type="ECO:0000256" key="8">
    <source>
        <dbReference type="ARBA" id="ARBA00022729"/>
    </source>
</evidence>
<evidence type="ECO:0000256" key="3">
    <source>
        <dbReference type="ARBA" id="ARBA00022475"/>
    </source>
</evidence>
<feature type="region of interest" description="Disordered" evidence="20">
    <location>
        <begin position="1"/>
        <end position="35"/>
    </location>
</feature>
<evidence type="ECO:0000256" key="20">
    <source>
        <dbReference type="SAM" id="MobiDB-lite"/>
    </source>
</evidence>
<evidence type="ECO:0000256" key="17">
    <source>
        <dbReference type="ARBA" id="ARBA00047899"/>
    </source>
</evidence>
<comment type="subcellular location">
    <subcellularLocation>
        <location evidence="1">Cell membrane</location>
        <topology evidence="1">Single-pass membrane protein</topology>
    </subcellularLocation>
</comment>
<dbReference type="GO" id="GO:0005524">
    <property type="term" value="F:ATP binding"/>
    <property type="evidence" value="ECO:0007669"/>
    <property type="project" value="UniProtKB-UniRule"/>
</dbReference>
<keyword evidence="15" id="KW-0675">Receptor</keyword>
<evidence type="ECO:0000256" key="2">
    <source>
        <dbReference type="ARBA" id="ARBA00012513"/>
    </source>
</evidence>
<gene>
    <name evidence="22" type="ORF">C2845_PM13G24060</name>
</gene>
<evidence type="ECO:0000313" key="22">
    <source>
        <dbReference type="EMBL" id="RLN04534.1"/>
    </source>
</evidence>
<dbReference type="PROSITE" id="PS00108">
    <property type="entry name" value="PROTEIN_KINASE_ST"/>
    <property type="match status" value="1"/>
</dbReference>
<comment type="catalytic activity">
    <reaction evidence="18">
        <text>L-seryl-[protein] + ATP = O-phospho-L-seryl-[protein] + ADP + H(+)</text>
        <dbReference type="Rhea" id="RHEA:17989"/>
        <dbReference type="Rhea" id="RHEA-COMP:9863"/>
        <dbReference type="Rhea" id="RHEA-COMP:11604"/>
        <dbReference type="ChEBI" id="CHEBI:15378"/>
        <dbReference type="ChEBI" id="CHEBI:29999"/>
        <dbReference type="ChEBI" id="CHEBI:30616"/>
        <dbReference type="ChEBI" id="CHEBI:83421"/>
        <dbReference type="ChEBI" id="CHEBI:456216"/>
        <dbReference type="EC" id="2.7.11.1"/>
    </reaction>
</comment>
<name>A0A3L6RJ36_PANMI</name>
<evidence type="ECO:0000259" key="21">
    <source>
        <dbReference type="PROSITE" id="PS50011"/>
    </source>
</evidence>
<dbReference type="FunFam" id="3.30.200.20:FF:000468">
    <property type="entry name" value="LysM receptor kinase 2"/>
    <property type="match status" value="1"/>
</dbReference>
<dbReference type="InterPro" id="IPR008271">
    <property type="entry name" value="Ser/Thr_kinase_AS"/>
</dbReference>
<dbReference type="FunFam" id="1.10.510.10:FF:000468">
    <property type="entry name" value="PTI1-like tyrosine-protein kinase 3"/>
    <property type="match status" value="1"/>
</dbReference>
<dbReference type="GO" id="GO:0005886">
    <property type="term" value="C:plasma membrane"/>
    <property type="evidence" value="ECO:0007669"/>
    <property type="project" value="UniProtKB-SubCell"/>
</dbReference>
<comment type="catalytic activity">
    <reaction evidence="17">
        <text>L-threonyl-[protein] + ATP = O-phospho-L-threonyl-[protein] + ADP + H(+)</text>
        <dbReference type="Rhea" id="RHEA:46608"/>
        <dbReference type="Rhea" id="RHEA-COMP:11060"/>
        <dbReference type="Rhea" id="RHEA-COMP:11605"/>
        <dbReference type="ChEBI" id="CHEBI:15378"/>
        <dbReference type="ChEBI" id="CHEBI:30013"/>
        <dbReference type="ChEBI" id="CHEBI:30616"/>
        <dbReference type="ChEBI" id="CHEBI:61977"/>
        <dbReference type="ChEBI" id="CHEBI:456216"/>
        <dbReference type="EC" id="2.7.11.1"/>
    </reaction>
</comment>
<keyword evidence="6" id="KW-0808">Transferase</keyword>
<dbReference type="OrthoDB" id="4062651at2759"/>
<accession>A0A3L6RJ36</accession>
<dbReference type="InterPro" id="IPR000719">
    <property type="entry name" value="Prot_kinase_dom"/>
</dbReference>
<dbReference type="InterPro" id="IPR017441">
    <property type="entry name" value="Protein_kinase_ATP_BS"/>
</dbReference>
<keyword evidence="4" id="KW-0723">Serine/threonine-protein kinase</keyword>
<evidence type="ECO:0000256" key="6">
    <source>
        <dbReference type="ARBA" id="ARBA00022679"/>
    </source>
</evidence>
<evidence type="ECO:0000256" key="14">
    <source>
        <dbReference type="ARBA" id="ARBA00023157"/>
    </source>
</evidence>
<dbReference type="EC" id="2.7.11.1" evidence="2"/>
<dbReference type="Pfam" id="PF07714">
    <property type="entry name" value="PK_Tyr_Ser-Thr"/>
    <property type="match status" value="1"/>
</dbReference>
<evidence type="ECO:0000256" key="1">
    <source>
        <dbReference type="ARBA" id="ARBA00004162"/>
    </source>
</evidence>
<keyword evidence="16" id="KW-0325">Glycoprotein</keyword>
<dbReference type="InterPro" id="IPR001245">
    <property type="entry name" value="Ser-Thr/Tyr_kinase_cat_dom"/>
</dbReference>
<dbReference type="Gene3D" id="1.10.510.10">
    <property type="entry name" value="Transferase(Phosphotransferase) domain 1"/>
    <property type="match status" value="1"/>
</dbReference>
<keyword evidence="8" id="KW-0732">Signal</keyword>
<reference evidence="23" key="1">
    <citation type="journal article" date="2019" name="Nat. Commun.">
        <title>The genome of broomcorn millet.</title>
        <authorList>
            <person name="Zou C."/>
            <person name="Miki D."/>
            <person name="Li D."/>
            <person name="Tang Q."/>
            <person name="Xiao L."/>
            <person name="Rajput S."/>
            <person name="Deng P."/>
            <person name="Jia W."/>
            <person name="Huang R."/>
            <person name="Zhang M."/>
            <person name="Sun Y."/>
            <person name="Hu J."/>
            <person name="Fu X."/>
            <person name="Schnable P.S."/>
            <person name="Li F."/>
            <person name="Zhang H."/>
            <person name="Feng B."/>
            <person name="Zhu X."/>
            <person name="Liu R."/>
            <person name="Schnable J.C."/>
            <person name="Zhu J.-K."/>
            <person name="Zhang H."/>
        </authorList>
    </citation>
    <scope>NUCLEOTIDE SEQUENCE [LARGE SCALE GENOMIC DNA]</scope>
</reference>
<dbReference type="PANTHER" id="PTHR46204">
    <property type="entry name" value="CHITIN ELICITOR RECEPTOR KINASE 1-RELATED"/>
    <property type="match status" value="1"/>
</dbReference>